<protein>
    <submittedName>
        <fullName evidence="1">Uncharacterized protein</fullName>
    </submittedName>
</protein>
<sequence length="142" mass="16395">MIQPNNLVTYGNDPRITKKLAYSQLLRNRKFKLVENVDTNEYYLGQVVAVGDGLTPTYIKQILTPTYIKQLVGGYIPIYIKQLTPGLIPTYIDQFTLDYESNPTTFIQQYDKELFVPGRPKPNNSRIVALFHQYSAGQIWFK</sequence>
<name>A0A6C0J1W9_9ZZZZ</name>
<proteinExistence type="predicted"/>
<dbReference type="EMBL" id="MN740307">
    <property type="protein sequence ID" value="QHT99302.1"/>
    <property type="molecule type" value="Genomic_DNA"/>
</dbReference>
<dbReference type="AlphaFoldDB" id="A0A6C0J1W9"/>
<evidence type="ECO:0000313" key="1">
    <source>
        <dbReference type="EMBL" id="QHT99302.1"/>
    </source>
</evidence>
<reference evidence="1" key="1">
    <citation type="journal article" date="2020" name="Nature">
        <title>Giant virus diversity and host interactions through global metagenomics.</title>
        <authorList>
            <person name="Schulz F."/>
            <person name="Roux S."/>
            <person name="Paez-Espino D."/>
            <person name="Jungbluth S."/>
            <person name="Walsh D.A."/>
            <person name="Denef V.J."/>
            <person name="McMahon K.D."/>
            <person name="Konstantinidis K.T."/>
            <person name="Eloe-Fadrosh E.A."/>
            <person name="Kyrpides N.C."/>
            <person name="Woyke T."/>
        </authorList>
    </citation>
    <scope>NUCLEOTIDE SEQUENCE</scope>
    <source>
        <strain evidence="1">GVMAG-M-3300025699-48</strain>
    </source>
</reference>
<organism evidence="1">
    <name type="scientific">viral metagenome</name>
    <dbReference type="NCBI Taxonomy" id="1070528"/>
    <lineage>
        <taxon>unclassified sequences</taxon>
        <taxon>metagenomes</taxon>
        <taxon>organismal metagenomes</taxon>
    </lineage>
</organism>
<accession>A0A6C0J1W9</accession>